<dbReference type="GO" id="GO:0016114">
    <property type="term" value="P:terpenoid biosynthetic process"/>
    <property type="evidence" value="ECO:0007669"/>
    <property type="project" value="UniProtKB-UniRule"/>
</dbReference>
<evidence type="ECO:0000256" key="7">
    <source>
        <dbReference type="ARBA" id="ARBA00022840"/>
    </source>
</evidence>
<evidence type="ECO:0000256" key="6">
    <source>
        <dbReference type="ARBA" id="ARBA00022777"/>
    </source>
</evidence>
<dbReference type="PIRSF" id="PIRSF010376">
    <property type="entry name" value="IspE"/>
    <property type="match status" value="1"/>
</dbReference>
<feature type="active site" evidence="9">
    <location>
        <position position="11"/>
    </location>
</feature>
<evidence type="ECO:0000256" key="3">
    <source>
        <dbReference type="ARBA" id="ARBA00017473"/>
    </source>
</evidence>
<keyword evidence="5 9" id="KW-0547">Nucleotide-binding</keyword>
<evidence type="ECO:0000256" key="8">
    <source>
        <dbReference type="ARBA" id="ARBA00032554"/>
    </source>
</evidence>
<dbReference type="Pfam" id="PF08544">
    <property type="entry name" value="GHMP_kinases_C"/>
    <property type="match status" value="1"/>
</dbReference>
<keyword evidence="13" id="KW-1185">Reference proteome</keyword>
<dbReference type="AlphaFoldDB" id="A0A1G9ZQP2"/>
<accession>A0A1G9ZQP2</accession>
<dbReference type="HAMAP" id="MF_00061">
    <property type="entry name" value="IspE"/>
    <property type="match status" value="1"/>
</dbReference>
<evidence type="ECO:0000259" key="11">
    <source>
        <dbReference type="Pfam" id="PF08544"/>
    </source>
</evidence>
<dbReference type="InterPro" id="IPR020568">
    <property type="entry name" value="Ribosomal_Su5_D2-typ_SF"/>
</dbReference>
<dbReference type="InterPro" id="IPR036554">
    <property type="entry name" value="GHMP_kinase_C_sf"/>
</dbReference>
<dbReference type="SUPFAM" id="SSF55060">
    <property type="entry name" value="GHMP Kinase, C-terminal domain"/>
    <property type="match status" value="1"/>
</dbReference>
<dbReference type="InterPro" id="IPR014721">
    <property type="entry name" value="Ribsml_uS5_D2-typ_fold_subgr"/>
</dbReference>
<evidence type="ECO:0000256" key="4">
    <source>
        <dbReference type="ARBA" id="ARBA00022679"/>
    </source>
</evidence>
<evidence type="ECO:0000259" key="10">
    <source>
        <dbReference type="Pfam" id="PF00288"/>
    </source>
</evidence>
<keyword evidence="9" id="KW-0414">Isoprene biosynthesis</keyword>
<comment type="pathway">
    <text evidence="9">Isoprenoid biosynthesis; isopentenyl diphosphate biosynthesis via DXP pathway; isopentenyl diphosphate from 1-deoxy-D-xylulose 5-phosphate: step 3/6.</text>
</comment>
<feature type="domain" description="GHMP kinase N-terminal" evidence="10">
    <location>
        <begin position="66"/>
        <end position="143"/>
    </location>
</feature>
<feature type="domain" description="GHMP kinase C-terminal" evidence="11">
    <location>
        <begin position="218"/>
        <end position="270"/>
    </location>
</feature>
<evidence type="ECO:0000256" key="2">
    <source>
        <dbReference type="ARBA" id="ARBA00012052"/>
    </source>
</evidence>
<dbReference type="RefSeq" id="WP_092061819.1">
    <property type="nucleotide sequence ID" value="NZ_FNIN01000001.1"/>
</dbReference>
<evidence type="ECO:0000256" key="5">
    <source>
        <dbReference type="ARBA" id="ARBA00022741"/>
    </source>
</evidence>
<evidence type="ECO:0000313" key="12">
    <source>
        <dbReference type="EMBL" id="SDN23689.1"/>
    </source>
</evidence>
<proteinExistence type="inferred from homology"/>
<gene>
    <name evidence="9" type="primary">ispE</name>
    <name evidence="12" type="ORF">SAMN04488516_101134</name>
</gene>
<organism evidence="12 13">
    <name type="scientific">Desulfonauticus submarinus</name>
    <dbReference type="NCBI Taxonomy" id="206665"/>
    <lineage>
        <taxon>Bacteria</taxon>
        <taxon>Pseudomonadati</taxon>
        <taxon>Thermodesulfobacteriota</taxon>
        <taxon>Desulfovibrionia</taxon>
        <taxon>Desulfovibrionales</taxon>
        <taxon>Desulfonauticaceae</taxon>
        <taxon>Desulfonauticus</taxon>
    </lineage>
</organism>
<evidence type="ECO:0000256" key="1">
    <source>
        <dbReference type="ARBA" id="ARBA00009684"/>
    </source>
</evidence>
<reference evidence="12 13" key="1">
    <citation type="submission" date="2016-10" db="EMBL/GenBank/DDBJ databases">
        <authorList>
            <person name="de Groot N.N."/>
        </authorList>
    </citation>
    <scope>NUCLEOTIDE SEQUENCE [LARGE SCALE GENOMIC DNA]</scope>
    <source>
        <strain evidence="12 13">DSM 15269</strain>
    </source>
</reference>
<dbReference type="EMBL" id="FNIN01000001">
    <property type="protein sequence ID" value="SDN23689.1"/>
    <property type="molecule type" value="Genomic_DNA"/>
</dbReference>
<dbReference type="Proteomes" id="UP000199602">
    <property type="component" value="Unassembled WGS sequence"/>
</dbReference>
<dbReference type="EC" id="2.7.1.148" evidence="2 9"/>
<dbReference type="GO" id="GO:0005524">
    <property type="term" value="F:ATP binding"/>
    <property type="evidence" value="ECO:0007669"/>
    <property type="project" value="UniProtKB-UniRule"/>
</dbReference>
<dbReference type="OrthoDB" id="9809438at2"/>
<dbReference type="PANTHER" id="PTHR43527">
    <property type="entry name" value="4-DIPHOSPHOCYTIDYL-2-C-METHYL-D-ERYTHRITOL KINASE, CHLOROPLASTIC"/>
    <property type="match status" value="1"/>
</dbReference>
<feature type="binding site" evidence="9">
    <location>
        <begin position="94"/>
        <end position="104"/>
    </location>
    <ligand>
        <name>ATP</name>
        <dbReference type="ChEBI" id="CHEBI:30616"/>
    </ligand>
</feature>
<feature type="active site" evidence="9">
    <location>
        <position position="136"/>
    </location>
</feature>
<dbReference type="Gene3D" id="3.30.230.10">
    <property type="match status" value="1"/>
</dbReference>
<dbReference type="STRING" id="206665.SAMN04488516_101134"/>
<keyword evidence="4 9" id="KW-0808">Transferase</keyword>
<dbReference type="InterPro" id="IPR006204">
    <property type="entry name" value="GHMP_kinase_N_dom"/>
</dbReference>
<comment type="similarity">
    <text evidence="1 9">Belongs to the GHMP kinase family. IspE subfamily.</text>
</comment>
<dbReference type="PANTHER" id="PTHR43527:SF2">
    <property type="entry name" value="4-DIPHOSPHOCYTIDYL-2-C-METHYL-D-ERYTHRITOL KINASE, CHLOROPLASTIC"/>
    <property type="match status" value="1"/>
</dbReference>
<protein>
    <recommendedName>
        <fullName evidence="3 9">4-diphosphocytidyl-2-C-methyl-D-erythritol kinase</fullName>
        <shortName evidence="9">CMK</shortName>
        <ecNumber evidence="2 9">2.7.1.148</ecNumber>
    </recommendedName>
    <alternativeName>
        <fullName evidence="8 9">4-(cytidine-5'-diphospho)-2-C-methyl-D-erythritol kinase</fullName>
    </alternativeName>
</protein>
<dbReference type="NCBIfam" id="TIGR00154">
    <property type="entry name" value="ispE"/>
    <property type="match status" value="1"/>
</dbReference>
<evidence type="ECO:0000256" key="9">
    <source>
        <dbReference type="HAMAP-Rule" id="MF_00061"/>
    </source>
</evidence>
<dbReference type="UniPathway" id="UPA00056">
    <property type="reaction ID" value="UER00094"/>
</dbReference>
<dbReference type="Pfam" id="PF00288">
    <property type="entry name" value="GHMP_kinases_N"/>
    <property type="match status" value="1"/>
</dbReference>
<dbReference type="Gene3D" id="3.30.70.890">
    <property type="entry name" value="GHMP kinase, C-terminal domain"/>
    <property type="match status" value="1"/>
</dbReference>
<evidence type="ECO:0000313" key="13">
    <source>
        <dbReference type="Proteomes" id="UP000199602"/>
    </source>
</evidence>
<dbReference type="InterPro" id="IPR013750">
    <property type="entry name" value="GHMP_kinase_C_dom"/>
</dbReference>
<keyword evidence="7 9" id="KW-0067">ATP-binding</keyword>
<dbReference type="GO" id="GO:0050515">
    <property type="term" value="F:4-(cytidine 5'-diphospho)-2-C-methyl-D-erythritol kinase activity"/>
    <property type="evidence" value="ECO:0007669"/>
    <property type="project" value="UniProtKB-UniRule"/>
</dbReference>
<dbReference type="SUPFAM" id="SSF54211">
    <property type="entry name" value="Ribosomal protein S5 domain 2-like"/>
    <property type="match status" value="1"/>
</dbReference>
<keyword evidence="6 9" id="KW-0418">Kinase</keyword>
<dbReference type="GO" id="GO:0019288">
    <property type="term" value="P:isopentenyl diphosphate biosynthetic process, methylerythritol 4-phosphate pathway"/>
    <property type="evidence" value="ECO:0007669"/>
    <property type="project" value="UniProtKB-UniRule"/>
</dbReference>
<comment type="catalytic activity">
    <reaction evidence="9">
        <text>4-CDP-2-C-methyl-D-erythritol + ATP = 4-CDP-2-C-methyl-D-erythritol 2-phosphate + ADP + H(+)</text>
        <dbReference type="Rhea" id="RHEA:18437"/>
        <dbReference type="ChEBI" id="CHEBI:15378"/>
        <dbReference type="ChEBI" id="CHEBI:30616"/>
        <dbReference type="ChEBI" id="CHEBI:57823"/>
        <dbReference type="ChEBI" id="CHEBI:57919"/>
        <dbReference type="ChEBI" id="CHEBI:456216"/>
        <dbReference type="EC" id="2.7.1.148"/>
    </reaction>
</comment>
<sequence>MDEVLLVSRCKVNLFLKIGERLANGYHLLTSLFFPLPYPTDEIKVTLTSEESFFLTSNFKFLEQNNILEKCFWLFKKETGFQGGCKVYLNKKVPIGAGLGGGSANAAVFLNFLNHLLPTPLGKNSLIRIASQLGADVPFFLFNKPSWVEGIGEKIEPLAIDLTGLKGLLICPKIKISTKWAYECWDKIQISKKSFLTLSAWINKKSVSQGRIVLLNDFEKIIFHAYPQMRELKEEMFKLGACGGGLSGSGSAMFFLFRETKKQKQAQAVLDKLGLLSYNYSFV</sequence>
<comment type="function">
    <text evidence="9">Catalyzes the phosphorylation of the position 2 hydroxy group of 4-diphosphocytidyl-2C-methyl-D-erythritol.</text>
</comment>
<dbReference type="InterPro" id="IPR004424">
    <property type="entry name" value="IspE"/>
</dbReference>
<name>A0A1G9ZQP2_9BACT</name>